<dbReference type="EMBL" id="CP000515">
    <property type="protein sequence ID" value="ABM21032.1"/>
    <property type="molecule type" value="Genomic_DNA"/>
</dbReference>
<evidence type="ECO:0000256" key="1">
    <source>
        <dbReference type="SAM" id="MobiDB-lite"/>
    </source>
</evidence>
<evidence type="ECO:0000313" key="2">
    <source>
        <dbReference type="EMBL" id="ABM21032.1"/>
    </source>
</evidence>
<protein>
    <submittedName>
        <fullName evidence="2">Uncharacterized protein</fullName>
    </submittedName>
</protein>
<feature type="region of interest" description="Disordered" evidence="1">
    <location>
        <begin position="29"/>
        <end position="51"/>
    </location>
</feature>
<dbReference type="OrthoDB" id="6370348at2"/>
<dbReference type="RefSeq" id="WP_011783321.1">
    <property type="nucleotide sequence ID" value="NC_008738.1"/>
</dbReference>
<gene>
    <name evidence="2" type="ordered locus">Maqu_4181</name>
</gene>
<sequence length="344" mass="39061">MYQDTAAALDYRQGSLPFDDVGALGHSGMRAQPSSRIEASESPAESDSPFEDLSGSLLRVGRLSDESAKRMAAFSSVVQRSFDIRRHEDAGHIVTHFTAAFTDFWYKRYAQYSCTKRFLRRVAKVFNLSPEQATATQVHLDLPNCVSAPRRALDQHRFSTCLYMDDNETVRDPLARYYDRTVKKQSTLAAWDSYLARYAYLSPDMLNPADIRFLLRNYPVLTERMAMLLQVRPDELAAYADDMNFPQTYRTRPLAIRDLIGHEKHQRLTRIVIACAQMLYTHQAIPLKTIAERIGVDIVTLYTLGEKVGGDWVMPTLNTVHHVIEITTLLHVESGGVLRQNVNG</sequence>
<dbReference type="HOGENOM" id="CLU_806101_0_0_6"/>
<feature type="compositionally biased region" description="Low complexity" evidence="1">
    <location>
        <begin position="40"/>
        <end position="51"/>
    </location>
</feature>
<keyword evidence="2" id="KW-0614">Plasmid</keyword>
<accession>A1U7R3</accession>
<organism evidence="2 3">
    <name type="scientific">Marinobacter nauticus (strain ATCC 700491 / DSM 11845 / VT8)</name>
    <name type="common">Marinobacter aquaeolei</name>
    <dbReference type="NCBI Taxonomy" id="351348"/>
    <lineage>
        <taxon>Bacteria</taxon>
        <taxon>Pseudomonadati</taxon>
        <taxon>Pseudomonadota</taxon>
        <taxon>Gammaproteobacteria</taxon>
        <taxon>Pseudomonadales</taxon>
        <taxon>Marinobacteraceae</taxon>
        <taxon>Marinobacter</taxon>
    </lineage>
</organism>
<dbReference type="AlphaFoldDB" id="A1U7R3"/>
<dbReference type="KEGG" id="maq:Maqu_4181"/>
<proteinExistence type="predicted"/>
<dbReference type="Proteomes" id="UP000000998">
    <property type="component" value="Plasmid pMAQU01"/>
</dbReference>
<reference evidence="3" key="1">
    <citation type="journal article" date="2011" name="Appl. Environ. Microbiol.">
        <title>Genomic potential of Marinobacter aquaeolei, a biogeochemical 'opportunitroph'.</title>
        <authorList>
            <person name="Singer E."/>
            <person name="Webb E.A."/>
            <person name="Nelson W.C."/>
            <person name="Heidelberg J.F."/>
            <person name="Ivanova N."/>
            <person name="Pati A."/>
            <person name="Edwards K.J."/>
        </authorList>
    </citation>
    <scope>NUCLEOTIDE SEQUENCE [LARGE SCALE GENOMIC DNA]</scope>
    <source>
        <strain evidence="3">ATCC 700491 / DSM 11845 / VT8</strain>
    </source>
</reference>
<name>A1U7R3_MARN8</name>
<geneLocation type="plasmid" evidence="2 3">
    <name>pMAQU01</name>
</geneLocation>
<evidence type="ECO:0000313" key="3">
    <source>
        <dbReference type="Proteomes" id="UP000000998"/>
    </source>
</evidence>